<dbReference type="GO" id="GO:0008854">
    <property type="term" value="F:exodeoxyribonuclease V activity"/>
    <property type="evidence" value="ECO:0007669"/>
    <property type="project" value="UniProtKB-EC"/>
</dbReference>
<evidence type="ECO:0000256" key="4">
    <source>
        <dbReference type="ARBA" id="ARBA00022801"/>
    </source>
</evidence>
<gene>
    <name evidence="11" type="ORF">HELGO_WM18380</name>
</gene>
<name>A0A6S6UDP6_9GAMM</name>
<proteinExistence type="predicted"/>
<keyword evidence="6" id="KW-0269">Exonuclease</keyword>
<dbReference type="GO" id="GO:0006310">
    <property type="term" value="P:DNA recombination"/>
    <property type="evidence" value="ECO:0007669"/>
    <property type="project" value="TreeGrafter"/>
</dbReference>
<dbReference type="PANTHER" id="PTHR30591:SF1">
    <property type="entry name" value="RECBCD ENZYME SUBUNIT RECC"/>
    <property type="match status" value="1"/>
</dbReference>
<dbReference type="EMBL" id="CACVAT010000417">
    <property type="protein sequence ID" value="CAA6825886.1"/>
    <property type="molecule type" value="Genomic_DNA"/>
</dbReference>
<dbReference type="GO" id="GO:0006281">
    <property type="term" value="P:DNA repair"/>
    <property type="evidence" value="ECO:0007669"/>
    <property type="project" value="UniProtKB-KW"/>
</dbReference>
<keyword evidence="8" id="KW-0238">DNA-binding</keyword>
<evidence type="ECO:0000256" key="9">
    <source>
        <dbReference type="ARBA" id="ARBA00023204"/>
    </source>
</evidence>
<evidence type="ECO:0000256" key="2">
    <source>
        <dbReference type="ARBA" id="ARBA00022741"/>
    </source>
</evidence>
<dbReference type="GO" id="GO:0005524">
    <property type="term" value="F:ATP binding"/>
    <property type="evidence" value="ECO:0007669"/>
    <property type="project" value="UniProtKB-KW"/>
</dbReference>
<keyword evidence="2" id="KW-0547">Nucleotide-binding</keyword>
<dbReference type="EC" id="3.1.11.5" evidence="11"/>
<organism evidence="11">
    <name type="scientific">uncultured Thiotrichaceae bacterium</name>
    <dbReference type="NCBI Taxonomy" id="298394"/>
    <lineage>
        <taxon>Bacteria</taxon>
        <taxon>Pseudomonadati</taxon>
        <taxon>Pseudomonadota</taxon>
        <taxon>Gammaproteobacteria</taxon>
        <taxon>Thiotrichales</taxon>
        <taxon>Thiotrichaceae</taxon>
        <taxon>environmental samples</taxon>
    </lineage>
</organism>
<dbReference type="Gene3D" id="1.10.10.990">
    <property type="match status" value="1"/>
</dbReference>
<dbReference type="GO" id="GO:0004386">
    <property type="term" value="F:helicase activity"/>
    <property type="evidence" value="ECO:0007669"/>
    <property type="project" value="UniProtKB-KW"/>
</dbReference>
<keyword evidence="9" id="KW-0234">DNA repair</keyword>
<keyword evidence="3" id="KW-0227">DNA damage</keyword>
<dbReference type="GO" id="GO:0003677">
    <property type="term" value="F:DNA binding"/>
    <property type="evidence" value="ECO:0007669"/>
    <property type="project" value="UniProtKB-KW"/>
</dbReference>
<dbReference type="SUPFAM" id="SSF52980">
    <property type="entry name" value="Restriction endonuclease-like"/>
    <property type="match status" value="1"/>
</dbReference>
<dbReference type="PANTHER" id="PTHR30591">
    <property type="entry name" value="RECBCD ENZYME SUBUNIT RECC"/>
    <property type="match status" value="1"/>
</dbReference>
<evidence type="ECO:0000256" key="7">
    <source>
        <dbReference type="ARBA" id="ARBA00022840"/>
    </source>
</evidence>
<evidence type="ECO:0000259" key="10">
    <source>
        <dbReference type="Pfam" id="PF17946"/>
    </source>
</evidence>
<dbReference type="AlphaFoldDB" id="A0A6S6UDP6"/>
<reference evidence="11" key="1">
    <citation type="submission" date="2020-01" db="EMBL/GenBank/DDBJ databases">
        <authorList>
            <person name="Meier V. D."/>
            <person name="Meier V D."/>
        </authorList>
    </citation>
    <scope>NUCLEOTIDE SEQUENCE</scope>
    <source>
        <strain evidence="11">HLG_WM_MAG_09</strain>
    </source>
</reference>
<dbReference type="InterPro" id="IPR011335">
    <property type="entry name" value="Restrct_endonuc-II-like"/>
</dbReference>
<keyword evidence="1" id="KW-0540">Nuclease</keyword>
<evidence type="ECO:0000256" key="6">
    <source>
        <dbReference type="ARBA" id="ARBA00022839"/>
    </source>
</evidence>
<protein>
    <submittedName>
        <fullName evidence="11">Exodeoxyribonuclease V gamma chain (EC)</fullName>
        <ecNumber evidence="11">3.1.11.5</ecNumber>
    </submittedName>
</protein>
<evidence type="ECO:0000256" key="8">
    <source>
        <dbReference type="ARBA" id="ARBA00023125"/>
    </source>
</evidence>
<evidence type="ECO:0000256" key="5">
    <source>
        <dbReference type="ARBA" id="ARBA00022806"/>
    </source>
</evidence>
<keyword evidence="4 11" id="KW-0378">Hydrolase</keyword>
<sequence length="692" mass="79975">MSPEVDAYAPFIEAVFSGAQVTLPFSIADQRFSSAKNISTACVEMLNIPQSKFEAEVVFGLLEYAEIRDAFKLDETQIQQCREWVRAVNIRWGVDKRFREQFAKQSTFEHTWMYGLDRLLLGYAMPGDQLFSGVLPYNELEGSQAQVLERFQQFVFTLFPLAKWSGLQLPVEEWCDRLRALLIKLFQEDPNTYKVFKAIDALQQSLEEAKFSKPLSWSIFKDALRSQLEQNNQADGFLGSGITFCTLMPMRSVPFKFVGLMGMQDGGFPRQDTRISFDKLAHAQRRRGDRSRRDEDRYLFLESLLSARQQLYISYVGQSALNNNTIMPSVLVSELLDYLEKRFAIDPETFITRHPLQAFSQRYFNGDRLFSYRNDLAKLHAGELRQHNTPPFITGQVLAEPDESKRIISLDELISFYRRPAKHFLLQRFDLSLFEQADTLAEREPFALEAFSDSEISRQALHHIEQGCEPSATEALLRAQGLLPHGKPGQLLFEHHHEQTRQLAAQKPDLSPPETFEFRIKTNELELRGVVKDITSEGRHILLFGYHGVWQWLDIWLQHLAMNCLTKIPDDHIRQTCIYTTDANYRLPPVADAERQLTKLLQGYWFGMQQPLPFFPKSAWAMYTKGSKSGVKIESAITEWLGSDFHTGEQFKSEYALLYRDQSPFNDQQYSDTFMQWSEAVLGGLFKIREEV</sequence>
<dbReference type="InterPro" id="IPR041500">
    <property type="entry name" value="RecC_C"/>
</dbReference>
<dbReference type="InterPro" id="IPR027417">
    <property type="entry name" value="P-loop_NTPase"/>
</dbReference>
<dbReference type="Pfam" id="PF17946">
    <property type="entry name" value="RecC_C"/>
    <property type="match status" value="1"/>
</dbReference>
<keyword evidence="7" id="KW-0067">ATP-binding</keyword>
<evidence type="ECO:0000313" key="11">
    <source>
        <dbReference type="EMBL" id="CAA6825886.1"/>
    </source>
</evidence>
<dbReference type="SUPFAM" id="SSF52540">
    <property type="entry name" value="P-loop containing nucleoside triphosphate hydrolases"/>
    <property type="match status" value="1"/>
</dbReference>
<evidence type="ECO:0000256" key="3">
    <source>
        <dbReference type="ARBA" id="ARBA00022763"/>
    </source>
</evidence>
<evidence type="ECO:0000256" key="1">
    <source>
        <dbReference type="ARBA" id="ARBA00022722"/>
    </source>
</evidence>
<keyword evidence="5" id="KW-0347">Helicase</keyword>
<dbReference type="Gene3D" id="3.40.50.300">
    <property type="entry name" value="P-loop containing nucleotide triphosphate hydrolases"/>
    <property type="match status" value="2"/>
</dbReference>
<feature type="domain" description="RecC C-terminal" evidence="10">
    <location>
        <begin position="408"/>
        <end position="625"/>
    </location>
</feature>
<accession>A0A6S6UDP6</accession>